<dbReference type="SFLD" id="SFLDG01018">
    <property type="entry name" value="Squalene/Phytoene_Synthase_Lik"/>
    <property type="match status" value="1"/>
</dbReference>
<dbReference type="RefSeq" id="WP_179541048.1">
    <property type="nucleotide sequence ID" value="NZ_BAAALL010000004.1"/>
</dbReference>
<organism evidence="3 4">
    <name type="scientific">Nesterenkonia xinjiangensis</name>
    <dbReference type="NCBI Taxonomy" id="225327"/>
    <lineage>
        <taxon>Bacteria</taxon>
        <taxon>Bacillati</taxon>
        <taxon>Actinomycetota</taxon>
        <taxon>Actinomycetes</taxon>
        <taxon>Micrococcales</taxon>
        <taxon>Micrococcaceae</taxon>
        <taxon>Nesterenkonia</taxon>
    </lineage>
</organism>
<evidence type="ECO:0000256" key="1">
    <source>
        <dbReference type="ARBA" id="ARBA00004684"/>
    </source>
</evidence>
<dbReference type="Proteomes" id="UP000535437">
    <property type="component" value="Unassembled WGS sequence"/>
</dbReference>
<dbReference type="GO" id="GO:0008299">
    <property type="term" value="P:isoprenoid biosynthetic process"/>
    <property type="evidence" value="ECO:0007669"/>
    <property type="project" value="UniProtKB-ARBA"/>
</dbReference>
<gene>
    <name evidence="3" type="ORF">HNR09_001000</name>
</gene>
<dbReference type="InterPro" id="IPR008949">
    <property type="entry name" value="Isoprenoid_synthase_dom_sf"/>
</dbReference>
<dbReference type="SFLD" id="SFLDS00005">
    <property type="entry name" value="Isoprenoid_Synthase_Type_I"/>
    <property type="match status" value="1"/>
</dbReference>
<comment type="pathway">
    <text evidence="1">Carotenoid biosynthesis; phytoene biosynthesis.</text>
</comment>
<accession>A0A7Z0GLE0</accession>
<sequence>MTHGAHRSPLSLYTHTAQCASSRVIREYSTSFGIAAALLPGRTRTGIRSIYALVRVADEIVDGTAEEAGLGSQARRDALDALETEALAALHTGFSTNLIVHAFAMTGRAAGIEDALVEAFFRSMRRDLEPVHSLSEEQYRSYVHGSAEVVGLMCLRVFLQDHAVSEERRTQLESGAERLGAAFQKINFLRDLGEDAQLLGRSYFPGTVPGELGEARKAEILADIDADLTAARRAIAMLPRGPRRATALAAGLFEELASRLRRMSAAELHGRRVSVPRHVKARILLSAMAAASPGSAG</sequence>
<dbReference type="PROSITE" id="PS01045">
    <property type="entry name" value="SQUALEN_PHYTOEN_SYN_2"/>
    <property type="match status" value="1"/>
</dbReference>
<dbReference type="UniPathway" id="UPA00799"/>
<name>A0A7Z0GLE0_9MICC</name>
<dbReference type="AlphaFoldDB" id="A0A7Z0GLE0"/>
<keyword evidence="2" id="KW-0808">Transferase</keyword>
<dbReference type="InterPro" id="IPR019845">
    <property type="entry name" value="Squalene/phytoene_synthase_CS"/>
</dbReference>
<evidence type="ECO:0000313" key="4">
    <source>
        <dbReference type="Proteomes" id="UP000535437"/>
    </source>
</evidence>
<dbReference type="SUPFAM" id="SSF48576">
    <property type="entry name" value="Terpenoid synthases"/>
    <property type="match status" value="1"/>
</dbReference>
<protein>
    <submittedName>
        <fullName evidence="3">Phytoene/squalene synthetase</fullName>
    </submittedName>
</protein>
<dbReference type="SFLD" id="SFLDG01212">
    <property type="entry name" value="Phytoene_synthase_like"/>
    <property type="match status" value="1"/>
</dbReference>
<reference evidence="3 4" key="1">
    <citation type="submission" date="2020-07" db="EMBL/GenBank/DDBJ databases">
        <title>Sequencing the genomes of 1000 actinobacteria strains.</title>
        <authorList>
            <person name="Klenk H.-P."/>
        </authorList>
    </citation>
    <scope>NUCLEOTIDE SEQUENCE [LARGE SCALE GENOMIC DNA]</scope>
    <source>
        <strain evidence="3 4">DSM 15475</strain>
    </source>
</reference>
<dbReference type="GO" id="GO:0004311">
    <property type="term" value="F:geranylgeranyl diphosphate synthase activity"/>
    <property type="evidence" value="ECO:0007669"/>
    <property type="project" value="InterPro"/>
</dbReference>
<dbReference type="InterPro" id="IPR044843">
    <property type="entry name" value="Trans_IPPS_bact-type"/>
</dbReference>
<dbReference type="InterPro" id="IPR002060">
    <property type="entry name" value="Squ/phyt_synthse"/>
</dbReference>
<dbReference type="PANTHER" id="PTHR31480">
    <property type="entry name" value="BIFUNCTIONAL LYCOPENE CYCLASE/PHYTOENE SYNTHASE"/>
    <property type="match status" value="1"/>
</dbReference>
<dbReference type="Pfam" id="PF00494">
    <property type="entry name" value="SQS_PSY"/>
    <property type="match status" value="1"/>
</dbReference>
<comment type="caution">
    <text evidence="3">The sequence shown here is derived from an EMBL/GenBank/DDBJ whole genome shotgun (WGS) entry which is preliminary data.</text>
</comment>
<evidence type="ECO:0000313" key="3">
    <source>
        <dbReference type="EMBL" id="NYJ77589.1"/>
    </source>
</evidence>
<proteinExistence type="predicted"/>
<evidence type="ECO:0000256" key="2">
    <source>
        <dbReference type="ARBA" id="ARBA00022679"/>
    </source>
</evidence>
<dbReference type="EMBL" id="JACCFY010000001">
    <property type="protein sequence ID" value="NYJ77589.1"/>
    <property type="molecule type" value="Genomic_DNA"/>
</dbReference>
<dbReference type="Gene3D" id="1.10.600.10">
    <property type="entry name" value="Farnesyl Diphosphate Synthase"/>
    <property type="match status" value="1"/>
</dbReference>
<keyword evidence="4" id="KW-1185">Reference proteome</keyword>